<dbReference type="Gene3D" id="6.10.140.1500">
    <property type="match status" value="1"/>
</dbReference>
<dbReference type="InterPro" id="IPR000330">
    <property type="entry name" value="SNF2_N"/>
</dbReference>
<keyword evidence="13" id="KW-1185">Reference proteome</keyword>
<evidence type="ECO:0000259" key="11">
    <source>
        <dbReference type="PROSITE" id="PS51194"/>
    </source>
</evidence>
<evidence type="ECO:0000256" key="3">
    <source>
        <dbReference type="ARBA" id="ARBA00022806"/>
    </source>
</evidence>
<name>A0A8H2PLX4_9GAMM</name>
<dbReference type="Gene3D" id="3.40.50.300">
    <property type="entry name" value="P-loop containing nucleotide triphosphate hydrolases"/>
    <property type="match status" value="1"/>
</dbReference>
<evidence type="ECO:0000256" key="4">
    <source>
        <dbReference type="ARBA" id="ARBA00022840"/>
    </source>
</evidence>
<dbReference type="PANTHER" id="PTHR45766:SF6">
    <property type="entry name" value="SWI_SNF-RELATED MATRIX-ASSOCIATED ACTIN-DEPENDENT REGULATOR OF CHROMATIN SUBFAMILY A-LIKE PROTEIN 1"/>
    <property type="match status" value="1"/>
</dbReference>
<dbReference type="PANTHER" id="PTHR45766">
    <property type="entry name" value="DNA ANNEALING HELICASE AND ENDONUCLEASE ZRANB3 FAMILY MEMBER"/>
    <property type="match status" value="1"/>
</dbReference>
<protein>
    <recommendedName>
        <fullName evidence="9">RNA polymerase-associated protein RapA</fullName>
        <ecNumber evidence="9">3.6.4.-</ecNumber>
    </recommendedName>
    <alternativeName>
        <fullName evidence="9">ATP-dependent helicase HepA</fullName>
    </alternativeName>
</protein>
<dbReference type="Pfam" id="PF00176">
    <property type="entry name" value="SNF2-rel_dom"/>
    <property type="match status" value="1"/>
</dbReference>
<keyword evidence="7 9" id="KW-0010">Activator</keyword>
<evidence type="ECO:0000256" key="5">
    <source>
        <dbReference type="ARBA" id="ARBA00023015"/>
    </source>
</evidence>
<feature type="domain" description="Helicase ATP-binding" evidence="10">
    <location>
        <begin position="163"/>
        <end position="339"/>
    </location>
</feature>
<accession>A0A8H2PLX4</accession>
<dbReference type="InterPro" id="IPR023949">
    <property type="entry name" value="Helicase_RapA"/>
</dbReference>
<dbReference type="Pfam" id="PF12137">
    <property type="entry name" value="RapA_C"/>
    <property type="match status" value="1"/>
</dbReference>
<reference evidence="12 13" key="1">
    <citation type="submission" date="2019-05" db="EMBL/GenBank/DDBJ databases">
        <title>Colwellia ponticola sp. nov., isolated from seawater.</title>
        <authorList>
            <person name="Yoon J.-H."/>
        </authorList>
    </citation>
    <scope>NUCLEOTIDE SEQUENCE [LARGE SCALE GENOMIC DNA]</scope>
    <source>
        <strain evidence="12 13">OISW-25</strain>
    </source>
</reference>
<evidence type="ECO:0000256" key="9">
    <source>
        <dbReference type="HAMAP-Rule" id="MF_01821"/>
    </source>
</evidence>
<dbReference type="CDD" id="cd18011">
    <property type="entry name" value="DEXDc_RapA"/>
    <property type="match status" value="1"/>
</dbReference>
<feature type="domain" description="Helicase C-terminal" evidence="11">
    <location>
        <begin position="503"/>
        <end position="664"/>
    </location>
</feature>
<proteinExistence type="inferred from homology"/>
<dbReference type="InterPro" id="IPR049730">
    <property type="entry name" value="SNF2/RAD54-like_C"/>
</dbReference>
<dbReference type="PROSITE" id="PS51194">
    <property type="entry name" value="HELICASE_CTER"/>
    <property type="match status" value="1"/>
</dbReference>
<dbReference type="Pfam" id="PF18337">
    <property type="entry name" value="Tudor_RapA"/>
    <property type="match status" value="1"/>
</dbReference>
<evidence type="ECO:0000256" key="2">
    <source>
        <dbReference type="ARBA" id="ARBA00022801"/>
    </source>
</evidence>
<dbReference type="RefSeq" id="WP_138620320.1">
    <property type="nucleotide sequence ID" value="NZ_SZVP01000001.1"/>
</dbReference>
<dbReference type="InterPro" id="IPR057342">
    <property type="entry name" value="DEXDc_RapA"/>
</dbReference>
<keyword evidence="8 9" id="KW-0804">Transcription</keyword>
<dbReference type="SUPFAM" id="SSF52540">
    <property type="entry name" value="P-loop containing nucleoside triphosphate hydrolases"/>
    <property type="match status" value="2"/>
</dbReference>
<dbReference type="Pfam" id="PF18339">
    <property type="entry name" value="Tudor_1_RapA"/>
    <property type="match status" value="1"/>
</dbReference>
<dbReference type="Gene3D" id="3.40.50.10810">
    <property type="entry name" value="Tandem AAA-ATPase domain"/>
    <property type="match status" value="1"/>
</dbReference>
<dbReference type="AlphaFoldDB" id="A0A8H2PLX4"/>
<keyword evidence="5 9" id="KW-0805">Transcription regulation</keyword>
<dbReference type="SMART" id="SM00490">
    <property type="entry name" value="HELICc"/>
    <property type="match status" value="1"/>
</dbReference>
<dbReference type="InterPro" id="IPR022737">
    <property type="entry name" value="RapA_C"/>
</dbReference>
<feature type="binding site" evidence="9">
    <location>
        <begin position="176"/>
        <end position="183"/>
    </location>
    <ligand>
        <name>ATP</name>
        <dbReference type="ChEBI" id="CHEBI:30616"/>
    </ligand>
</feature>
<dbReference type="EC" id="3.6.4.-" evidence="9"/>
<gene>
    <name evidence="9 12" type="primary">rapA</name>
    <name evidence="12" type="ORF">FCS21_02140</name>
</gene>
<keyword evidence="1 9" id="KW-0547">Nucleotide-binding</keyword>
<dbReference type="Gene3D" id="3.30.360.80">
    <property type="match status" value="1"/>
</dbReference>
<keyword evidence="4 9" id="KW-0067">ATP-binding</keyword>
<dbReference type="InterPro" id="IPR038718">
    <property type="entry name" value="SNF2-like_sf"/>
</dbReference>
<dbReference type="InterPro" id="IPR040765">
    <property type="entry name" value="Tudor_1_RapA"/>
</dbReference>
<dbReference type="EMBL" id="SZVP01000001">
    <property type="protein sequence ID" value="TMM47789.1"/>
    <property type="molecule type" value="Genomic_DNA"/>
</dbReference>
<dbReference type="Gene3D" id="6.10.140.2230">
    <property type="match status" value="1"/>
</dbReference>
<dbReference type="InterPro" id="IPR040766">
    <property type="entry name" value="Tudor_2_RapA"/>
</dbReference>
<dbReference type="PROSITE" id="PS51192">
    <property type="entry name" value="HELICASE_ATP_BIND_1"/>
    <property type="match status" value="1"/>
</dbReference>
<evidence type="ECO:0000256" key="7">
    <source>
        <dbReference type="ARBA" id="ARBA00023159"/>
    </source>
</evidence>
<evidence type="ECO:0000256" key="6">
    <source>
        <dbReference type="ARBA" id="ARBA00023125"/>
    </source>
</evidence>
<dbReference type="OrthoDB" id="9814088at2"/>
<evidence type="ECO:0000313" key="13">
    <source>
        <dbReference type="Proteomes" id="UP000307702"/>
    </source>
</evidence>
<evidence type="ECO:0000313" key="12">
    <source>
        <dbReference type="EMBL" id="TMM47789.1"/>
    </source>
</evidence>
<dbReference type="NCBIfam" id="NF003426">
    <property type="entry name" value="PRK04914.1"/>
    <property type="match status" value="1"/>
</dbReference>
<dbReference type="GO" id="GO:0004386">
    <property type="term" value="F:helicase activity"/>
    <property type="evidence" value="ECO:0007669"/>
    <property type="project" value="UniProtKB-UniRule"/>
</dbReference>
<dbReference type="GO" id="GO:0005524">
    <property type="term" value="F:ATP binding"/>
    <property type="evidence" value="ECO:0007669"/>
    <property type="project" value="UniProtKB-UniRule"/>
</dbReference>
<comment type="subunit">
    <text evidence="9">Interacts with the RNAP. Has a higher affinity for the core RNAP than for the holoenzyme. Its ATPase activity is stimulated by binding to RNAP.</text>
</comment>
<dbReference type="SMART" id="SM00487">
    <property type="entry name" value="DEXDc"/>
    <property type="match status" value="1"/>
</dbReference>
<dbReference type="InterPro" id="IPR027417">
    <property type="entry name" value="P-loop_NTPase"/>
</dbReference>
<keyword evidence="2 9" id="KW-0378">Hydrolase</keyword>
<dbReference type="GO" id="GO:0006355">
    <property type="term" value="P:regulation of DNA-templated transcription"/>
    <property type="evidence" value="ECO:0007669"/>
    <property type="project" value="UniProtKB-UniRule"/>
</dbReference>
<dbReference type="GO" id="GO:0016817">
    <property type="term" value="F:hydrolase activity, acting on acid anhydrides"/>
    <property type="evidence" value="ECO:0007669"/>
    <property type="project" value="InterPro"/>
</dbReference>
<dbReference type="Proteomes" id="UP000307702">
    <property type="component" value="Unassembled WGS sequence"/>
</dbReference>
<evidence type="ECO:0000256" key="1">
    <source>
        <dbReference type="ARBA" id="ARBA00022741"/>
    </source>
</evidence>
<dbReference type="GO" id="GO:0003677">
    <property type="term" value="F:DNA binding"/>
    <property type="evidence" value="ECO:0007669"/>
    <property type="project" value="UniProtKB-KW"/>
</dbReference>
<dbReference type="InterPro" id="IPR014001">
    <property type="entry name" value="Helicase_ATP-bd"/>
</dbReference>
<dbReference type="InterPro" id="IPR001650">
    <property type="entry name" value="Helicase_C-like"/>
</dbReference>
<comment type="function">
    <text evidence="9">Transcription regulator that activates transcription by stimulating RNA polymerase (RNAP) recycling in case of stress conditions such as supercoiled DNA or high salt concentrations. Probably acts by releasing the RNAP, when it is trapped or immobilized on tightly supercoiled DNA. Does not activate transcription on linear DNA. Probably not involved in DNA repair.</text>
</comment>
<comment type="similarity">
    <text evidence="9">Belongs to the SNF2/RAD54 helicase family. RapA subfamily.</text>
</comment>
<dbReference type="Gene3D" id="2.30.30.140">
    <property type="match status" value="1"/>
</dbReference>
<dbReference type="Gene3D" id="2.30.30.930">
    <property type="match status" value="1"/>
</dbReference>
<organism evidence="12 13">
    <name type="scientific">Colwellia ponticola</name>
    <dbReference type="NCBI Taxonomy" id="2304625"/>
    <lineage>
        <taxon>Bacteria</taxon>
        <taxon>Pseudomonadati</taxon>
        <taxon>Pseudomonadota</taxon>
        <taxon>Gammaproteobacteria</taxon>
        <taxon>Alteromonadales</taxon>
        <taxon>Colwelliaceae</taxon>
        <taxon>Colwellia</taxon>
    </lineage>
</organism>
<evidence type="ECO:0000256" key="8">
    <source>
        <dbReference type="ARBA" id="ARBA00023163"/>
    </source>
</evidence>
<comment type="caution">
    <text evidence="12">The sequence shown here is derived from an EMBL/GenBank/DDBJ whole genome shotgun (WGS) entry which is preliminary data.</text>
</comment>
<evidence type="ECO:0000259" key="10">
    <source>
        <dbReference type="PROSITE" id="PS51192"/>
    </source>
</evidence>
<keyword evidence="6 9" id="KW-0238">DNA-binding</keyword>
<dbReference type="Pfam" id="PF00271">
    <property type="entry name" value="Helicase_C"/>
    <property type="match status" value="1"/>
</dbReference>
<keyword evidence="3 9" id="KW-0347">Helicase</keyword>
<sequence>MPFQVGQRWISDSESAQGLGTVTGVENRFVNIIFTATGEARKYAKDNAPLTRVIFNQGDLIPSHEGWSLKVISHTEAHGIISYEGIRQDNNEHVTLKEVMIDHFIKFNKPHDRLLNSQVDRLDWFRLRKDCLQHQYQQQQSDLTGLTGGRVSLIPHQLYIADEVGSRFAPRVLLADEVGLGKTIEAGLIIHQQLVTGRAKRILIIVPESLMHQWLVEMLRRFNLNFSIFDNERCVETSRDNYVDGKKANPFSSEQLVLVNLGFITNNPEWYEAILDEDWDLMVVDEAHHLNWQQDKPSIEYQCIEQLAQVIPGVLLLTATPDQLGHESHFARLRLLDADRFYDYQKFIEEESHYSDVADAANTLVEGKKLSAEQEATLSGLLKETNISEQLSQLNQVDTKDNEQSAQVRQVLLKQLLDRHGTGRILFRNSRNTIKGFPARQLLPTALVMPEQYQDNINDFMLSDSPEALANSKQAKYIFTPEMLHGLEQTNELWTDFDPRVDYLIELLQSLKKEKVLVICANAQTAIDLEAALRIKEGIRSAVFHEGLSIFERDKAAAYFAQDEDSAQLLLCSEIGSEGRNFQFAHHLVLFDLPSNPDLLEQRIGRLDRIGQTEIIRIHVPYFEDSAQQLLFDWYHQGMQAFEHTCITGRVVFETFGEQLLALALTCQQQSSEAETLISDSWQKHLTIKAELESGRDKLLELNSSGQGRAHELVEKIEQADNDIGLPQFMFQALDVFGVQQDDKADNAIALNPSEHMLNSNFPCLPEDGTTVTFDRDTALVNENYQLLTWDHPMVRGVMEMVLTDELGNASIGLLKNEALPVGTFFIECLFTVEATAPAHLQLGRYLPTTPIRILVDKNGNNLADKVSENVLDKQLSPVKKQMALQLIKALKSQISPLVEKAEAHGAQHIAAIQEKSLAAMHKKLSAEQQRLTALKAINPSVRQEEIDFISQQQDELSHYIDKAQLTFEAIRMIVVTH</sequence>
<feature type="short sequence motif" description="DEAH box" evidence="9">
    <location>
        <begin position="285"/>
        <end position="288"/>
    </location>
</feature>
<dbReference type="HAMAP" id="MF_01821">
    <property type="entry name" value="Helicase_RapA"/>
    <property type="match status" value="1"/>
</dbReference>
<dbReference type="CDD" id="cd18793">
    <property type="entry name" value="SF2_C_SNF"/>
    <property type="match status" value="1"/>
</dbReference>